<dbReference type="PANTHER" id="PTHR47950">
    <property type="entry name" value="CYTOCHROME P450, FAMILY 76, SUBFAMILY C, POLYPEPTIDE 5-RELATED"/>
    <property type="match status" value="1"/>
</dbReference>
<dbReference type="PROSITE" id="PS00086">
    <property type="entry name" value="CYTOCHROME_P450"/>
    <property type="match status" value="1"/>
</dbReference>
<protein>
    <recommendedName>
        <fullName evidence="6">Cytochrome P450</fullName>
    </recommendedName>
</protein>
<keyword evidence="2" id="KW-0349">Heme</keyword>
<name>A0ABQ9MMG0_HEVBR</name>
<dbReference type="Proteomes" id="UP001174677">
    <property type="component" value="Chromosome 5"/>
</dbReference>
<dbReference type="PRINTS" id="PR00385">
    <property type="entry name" value="P450"/>
</dbReference>
<dbReference type="InterPro" id="IPR036396">
    <property type="entry name" value="Cyt_P450_sf"/>
</dbReference>
<proteinExistence type="inferred from homology"/>
<reference evidence="4" key="1">
    <citation type="journal article" date="2023" name="Plant Biotechnol. J.">
        <title>Chromosome-level wild Hevea brasiliensis genome provides new tools for genomic-assisted breeding and valuable loci to elevate rubber yield.</title>
        <authorList>
            <person name="Cheng H."/>
            <person name="Song X."/>
            <person name="Hu Y."/>
            <person name="Wu T."/>
            <person name="Yang Q."/>
            <person name="An Z."/>
            <person name="Feng S."/>
            <person name="Deng Z."/>
            <person name="Wu W."/>
            <person name="Zeng X."/>
            <person name="Tu M."/>
            <person name="Wang X."/>
            <person name="Huang H."/>
        </authorList>
    </citation>
    <scope>NUCLEOTIDE SEQUENCE</scope>
    <source>
        <strain evidence="4">MT/VB/25A 57/8</strain>
    </source>
</reference>
<keyword evidence="3" id="KW-0472">Membrane</keyword>
<dbReference type="PRINTS" id="PR00463">
    <property type="entry name" value="EP450I"/>
</dbReference>
<dbReference type="CDD" id="cd11073">
    <property type="entry name" value="CYP76-like"/>
    <property type="match status" value="1"/>
</dbReference>
<keyword evidence="5" id="KW-1185">Reference proteome</keyword>
<gene>
    <name evidence="4" type="ORF">P3X46_009590</name>
</gene>
<dbReference type="InterPro" id="IPR002401">
    <property type="entry name" value="Cyt_P450_E_grp-I"/>
</dbReference>
<sequence>MEWSSSSLLAWFTLLFILTLVLLLKQRRSRSLGAKKRPPGPPAWPVFGNIFDLGTIPHRNLYKLRFKYGPVIWLRLGCTNALVIQSAKAAEELFKNHDVTFSDRKVPESLTAHNFNEGSLSLGRYGSNWRLLRRVVTVELMTNKRINDTAFIRRKCIDDMIKYIEEDVEAALARGETGELVVSHYVFVMAFNLIGNLVISQDLLNSHSKEGPEFFEAMDKVMEWSGKPNLADFLPFLKGLDPQRIKKNMERDLGRTMKVLEGFVRQRIEERKLMKKREGRDFLDALLEYEGDGKGGPDEISAHRRLIIIVEIFFAGTETTSRTIEWVMVELFRHPESMRRVKEELNRIVGPKRKVGESDIDELPYLQAVIKESMRLHTILPFLVPRNTLQDTNFMGFDIPKDTQVFINAWAIGRDPDTWEDPLSFKPERFLGSDVDYRGQNFELLPFGSGRRICVGLPLAHRMLHLTLASLLHSFDWELGSNSAAETIDMKERMGFTVRKLIPLKAIPKKVIAE</sequence>
<dbReference type="Gene3D" id="1.10.630.10">
    <property type="entry name" value="Cytochrome P450"/>
    <property type="match status" value="1"/>
</dbReference>
<dbReference type="Pfam" id="PF00067">
    <property type="entry name" value="p450"/>
    <property type="match status" value="1"/>
</dbReference>
<comment type="caution">
    <text evidence="4">The sequence shown here is derived from an EMBL/GenBank/DDBJ whole genome shotgun (WGS) entry which is preliminary data.</text>
</comment>
<evidence type="ECO:0000313" key="4">
    <source>
        <dbReference type="EMBL" id="KAJ9181462.1"/>
    </source>
</evidence>
<feature type="transmembrane region" description="Helical" evidence="3">
    <location>
        <begin position="6"/>
        <end position="24"/>
    </location>
</feature>
<evidence type="ECO:0000256" key="3">
    <source>
        <dbReference type="SAM" id="Phobius"/>
    </source>
</evidence>
<evidence type="ECO:0008006" key="6">
    <source>
        <dbReference type="Google" id="ProtNLM"/>
    </source>
</evidence>
<dbReference type="PANTHER" id="PTHR47950:SF15">
    <property type="entry name" value="CYTOCHROME P450"/>
    <property type="match status" value="1"/>
</dbReference>
<evidence type="ECO:0000256" key="1">
    <source>
        <dbReference type="ARBA" id="ARBA00010617"/>
    </source>
</evidence>
<keyword evidence="3" id="KW-1133">Transmembrane helix</keyword>
<dbReference type="SUPFAM" id="SSF48264">
    <property type="entry name" value="Cytochrome P450"/>
    <property type="match status" value="1"/>
</dbReference>
<evidence type="ECO:0000313" key="5">
    <source>
        <dbReference type="Proteomes" id="UP001174677"/>
    </source>
</evidence>
<keyword evidence="2" id="KW-0560">Oxidoreductase</keyword>
<keyword evidence="3" id="KW-0812">Transmembrane</keyword>
<dbReference type="EMBL" id="JARPOI010000005">
    <property type="protein sequence ID" value="KAJ9181462.1"/>
    <property type="molecule type" value="Genomic_DNA"/>
</dbReference>
<keyword evidence="2" id="KW-0479">Metal-binding</keyword>
<comment type="similarity">
    <text evidence="1 2">Belongs to the cytochrome P450 family.</text>
</comment>
<organism evidence="4 5">
    <name type="scientific">Hevea brasiliensis</name>
    <name type="common">Para rubber tree</name>
    <name type="synonym">Siphonia brasiliensis</name>
    <dbReference type="NCBI Taxonomy" id="3981"/>
    <lineage>
        <taxon>Eukaryota</taxon>
        <taxon>Viridiplantae</taxon>
        <taxon>Streptophyta</taxon>
        <taxon>Embryophyta</taxon>
        <taxon>Tracheophyta</taxon>
        <taxon>Spermatophyta</taxon>
        <taxon>Magnoliopsida</taxon>
        <taxon>eudicotyledons</taxon>
        <taxon>Gunneridae</taxon>
        <taxon>Pentapetalae</taxon>
        <taxon>rosids</taxon>
        <taxon>fabids</taxon>
        <taxon>Malpighiales</taxon>
        <taxon>Euphorbiaceae</taxon>
        <taxon>Crotonoideae</taxon>
        <taxon>Micrandreae</taxon>
        <taxon>Hevea</taxon>
    </lineage>
</organism>
<evidence type="ECO:0000256" key="2">
    <source>
        <dbReference type="RuleBase" id="RU000461"/>
    </source>
</evidence>
<dbReference type="InterPro" id="IPR017972">
    <property type="entry name" value="Cyt_P450_CS"/>
</dbReference>
<dbReference type="InterPro" id="IPR001128">
    <property type="entry name" value="Cyt_P450"/>
</dbReference>
<keyword evidence="2" id="KW-0503">Monooxygenase</keyword>
<accession>A0ABQ9MMG0</accession>
<keyword evidence="2" id="KW-0408">Iron</keyword>